<dbReference type="AlphaFoldDB" id="A0A483CUY0"/>
<dbReference type="Gene3D" id="3.40.50.2020">
    <property type="match status" value="1"/>
</dbReference>
<dbReference type="Proteomes" id="UP000292580">
    <property type="component" value="Unassembled WGS sequence"/>
</dbReference>
<feature type="domain" description="Phosphoribosyltransferase" evidence="7">
    <location>
        <begin position="53"/>
        <end position="147"/>
    </location>
</feature>
<dbReference type="GO" id="GO:0000287">
    <property type="term" value="F:magnesium ion binding"/>
    <property type="evidence" value="ECO:0007669"/>
    <property type="project" value="UniProtKB-UniRule"/>
</dbReference>
<feature type="binding site" evidence="6">
    <location>
        <position position="115"/>
    </location>
    <ligand>
        <name>orotate</name>
        <dbReference type="ChEBI" id="CHEBI:30839"/>
    </ligand>
</feature>
<keyword evidence="6" id="KW-0460">Magnesium</keyword>
<feature type="binding site" evidence="6">
    <location>
        <position position="92"/>
    </location>
    <ligand>
        <name>5-phospho-alpha-D-ribose 1-diphosphate</name>
        <dbReference type="ChEBI" id="CHEBI:58017"/>
        <note>ligand shared between dimeric partners</note>
    </ligand>
</feature>
<dbReference type="NCBIfam" id="TIGR00336">
    <property type="entry name" value="pyrE"/>
    <property type="match status" value="1"/>
</dbReference>
<sequence>MVITVAEALKSHGAIEFGDFVLASGARSSYYLDIKTAITDPALLRMISVAFAQKFSFDVVAGVAVGAVPLAVGVSLASEKPYAIIRKEEKTHGKSGVVIGDVQGKRVLLVEDVTTSGGSALYGARVLKEAGATVVAVAPVVDRESGATEAFAREGIDLRPLTTISEIMGL</sequence>
<evidence type="ECO:0000256" key="2">
    <source>
        <dbReference type="ARBA" id="ARBA00011971"/>
    </source>
</evidence>
<dbReference type="GO" id="GO:0044205">
    <property type="term" value="P:'de novo' UMP biosynthetic process"/>
    <property type="evidence" value="ECO:0007669"/>
    <property type="project" value="UniProtKB-UniRule"/>
</dbReference>
<comment type="pathway">
    <text evidence="1 6">Pyrimidine metabolism; UMP biosynthesis via de novo pathway; UMP from orotate: step 1/2.</text>
</comment>
<feature type="binding site" description="in other chain" evidence="6">
    <location>
        <position position="87"/>
    </location>
    <ligand>
        <name>5-phospho-alpha-D-ribose 1-diphosphate</name>
        <dbReference type="ChEBI" id="CHEBI:58017"/>
        <note>ligand shared between dimeric partners</note>
    </ligand>
</feature>
<comment type="subunit">
    <text evidence="6">Homodimer.</text>
</comment>
<keyword evidence="3 6" id="KW-0328">Glycosyltransferase</keyword>
<organism evidence="8 9">
    <name type="scientific">Methanofollis fontis</name>
    <dbReference type="NCBI Taxonomy" id="2052832"/>
    <lineage>
        <taxon>Archaea</taxon>
        <taxon>Methanobacteriati</taxon>
        <taxon>Methanobacteriota</taxon>
        <taxon>Stenosarchaea group</taxon>
        <taxon>Methanomicrobia</taxon>
        <taxon>Methanomicrobiales</taxon>
        <taxon>Methanomicrobiaceae</taxon>
        <taxon>Methanofollis</taxon>
    </lineage>
</organism>
<evidence type="ECO:0000313" key="9">
    <source>
        <dbReference type="Proteomes" id="UP000292580"/>
    </source>
</evidence>
<protein>
    <recommendedName>
        <fullName evidence="2 6">Orotate phosphoribosyltransferase</fullName>
        <shortName evidence="6">OPRT</shortName>
        <shortName evidence="6">OPRTase</shortName>
        <ecNumber evidence="2 6">2.4.2.10</ecNumber>
    </recommendedName>
</protein>
<evidence type="ECO:0000256" key="4">
    <source>
        <dbReference type="ARBA" id="ARBA00022679"/>
    </source>
</evidence>
<dbReference type="InterPro" id="IPR000836">
    <property type="entry name" value="PRTase_dom"/>
</dbReference>
<dbReference type="SUPFAM" id="SSF53271">
    <property type="entry name" value="PRTase-like"/>
    <property type="match status" value="1"/>
</dbReference>
<comment type="similarity">
    <text evidence="6">Belongs to the purine/pyrimidine phosphoribosyltransferase family. PyrE subfamily.</text>
</comment>
<keyword evidence="5 6" id="KW-0665">Pyrimidine biosynthesis</keyword>
<reference evidence="8 9" key="1">
    <citation type="submission" date="2017-11" db="EMBL/GenBank/DDBJ databases">
        <title>Isolation and Characterization of Methanofollis Species from Methane Seep Offshore SW Taiwan.</title>
        <authorList>
            <person name="Teng N.-H."/>
            <person name="Lai M.-C."/>
            <person name="Chen S.-C."/>
        </authorList>
    </citation>
    <scope>NUCLEOTIDE SEQUENCE [LARGE SCALE GENOMIC DNA]</scope>
    <source>
        <strain evidence="8 9">FWC-SCC2</strain>
    </source>
</reference>
<comment type="cofactor">
    <cofactor evidence="6">
        <name>Mg(2+)</name>
        <dbReference type="ChEBI" id="CHEBI:18420"/>
    </cofactor>
</comment>
<proteinExistence type="inferred from homology"/>
<evidence type="ECO:0000256" key="1">
    <source>
        <dbReference type="ARBA" id="ARBA00004889"/>
    </source>
</evidence>
<accession>A0A483CUY0</accession>
<feature type="binding site" evidence="6">
    <location>
        <position position="143"/>
    </location>
    <ligand>
        <name>orotate</name>
        <dbReference type="ChEBI" id="CHEBI:30839"/>
    </ligand>
</feature>
<evidence type="ECO:0000313" key="8">
    <source>
        <dbReference type="EMBL" id="TAJ44767.1"/>
    </source>
</evidence>
<comment type="catalytic activity">
    <reaction evidence="6">
        <text>orotidine 5'-phosphate + diphosphate = orotate + 5-phospho-alpha-D-ribose 1-diphosphate</text>
        <dbReference type="Rhea" id="RHEA:10380"/>
        <dbReference type="ChEBI" id="CHEBI:30839"/>
        <dbReference type="ChEBI" id="CHEBI:33019"/>
        <dbReference type="ChEBI" id="CHEBI:57538"/>
        <dbReference type="ChEBI" id="CHEBI:58017"/>
        <dbReference type="EC" id="2.4.2.10"/>
    </reaction>
</comment>
<dbReference type="GO" id="GO:0019856">
    <property type="term" value="P:pyrimidine nucleobase biosynthetic process"/>
    <property type="evidence" value="ECO:0007669"/>
    <property type="project" value="TreeGrafter"/>
</dbReference>
<dbReference type="EC" id="2.4.2.10" evidence="2 6"/>
<feature type="binding site" evidence="6">
    <location>
        <position position="86"/>
    </location>
    <ligand>
        <name>5-phospho-alpha-D-ribose 1-diphosphate</name>
        <dbReference type="ChEBI" id="CHEBI:58017"/>
        <note>ligand shared between dimeric partners</note>
    </ligand>
</feature>
<dbReference type="InterPro" id="IPR029057">
    <property type="entry name" value="PRTase-like"/>
</dbReference>
<gene>
    <name evidence="6" type="primary">pyrE</name>
    <name evidence="8" type="ORF">CUJ86_05580</name>
</gene>
<dbReference type="GO" id="GO:0004588">
    <property type="term" value="F:orotate phosphoribosyltransferase activity"/>
    <property type="evidence" value="ECO:0007669"/>
    <property type="project" value="UniProtKB-UniRule"/>
</dbReference>
<dbReference type="UniPathway" id="UPA00070">
    <property type="reaction ID" value="UER00119"/>
</dbReference>
<feature type="binding site" description="in other chain" evidence="6">
    <location>
        <begin position="111"/>
        <end position="119"/>
    </location>
    <ligand>
        <name>5-phospho-alpha-D-ribose 1-diphosphate</name>
        <dbReference type="ChEBI" id="CHEBI:58017"/>
        <note>ligand shared between dimeric partners</note>
    </ligand>
</feature>
<dbReference type="RefSeq" id="WP_130646570.1">
    <property type="nucleotide sequence ID" value="NZ_PGCL01000002.1"/>
</dbReference>
<dbReference type="EMBL" id="PGCL01000002">
    <property type="protein sequence ID" value="TAJ44767.1"/>
    <property type="molecule type" value="Genomic_DNA"/>
</dbReference>
<comment type="caution">
    <text evidence="8">The sequence shown here is derived from an EMBL/GenBank/DDBJ whole genome shotgun (WGS) entry which is preliminary data.</text>
</comment>
<feature type="binding site" evidence="6">
    <location>
        <position position="90"/>
    </location>
    <ligand>
        <name>5-phospho-alpha-D-ribose 1-diphosphate</name>
        <dbReference type="ChEBI" id="CHEBI:58017"/>
        <note>ligand shared between dimeric partners</note>
    </ligand>
</feature>
<comment type="function">
    <text evidence="6">Catalyzes the transfer of a ribosyl phosphate group from 5-phosphoribose 1-diphosphate to orotate, leading to the formation of orotidine monophosphate (OMP).</text>
</comment>
<evidence type="ECO:0000256" key="5">
    <source>
        <dbReference type="ARBA" id="ARBA00022975"/>
    </source>
</evidence>
<dbReference type="Pfam" id="PF00156">
    <property type="entry name" value="Pribosyltran"/>
    <property type="match status" value="1"/>
</dbReference>
<dbReference type="PANTHER" id="PTHR19278">
    <property type="entry name" value="OROTATE PHOSPHORIBOSYLTRANSFERASE"/>
    <property type="match status" value="1"/>
</dbReference>
<dbReference type="HAMAP" id="MF_01208">
    <property type="entry name" value="PyrE"/>
    <property type="match status" value="1"/>
</dbReference>
<keyword evidence="4 6" id="KW-0808">Transferase</keyword>
<dbReference type="CDD" id="cd06223">
    <property type="entry name" value="PRTases_typeI"/>
    <property type="match status" value="1"/>
</dbReference>
<dbReference type="InterPro" id="IPR023031">
    <property type="entry name" value="OPRT"/>
</dbReference>
<evidence type="ECO:0000256" key="6">
    <source>
        <dbReference type="HAMAP-Rule" id="MF_01208"/>
    </source>
</evidence>
<keyword evidence="9" id="KW-1185">Reference proteome</keyword>
<name>A0A483CUY0_9EURY</name>
<evidence type="ECO:0000259" key="7">
    <source>
        <dbReference type="Pfam" id="PF00156"/>
    </source>
</evidence>
<dbReference type="PANTHER" id="PTHR19278:SF9">
    <property type="entry name" value="URIDINE 5'-MONOPHOSPHATE SYNTHASE"/>
    <property type="match status" value="1"/>
</dbReference>
<dbReference type="OrthoDB" id="9089at2157"/>
<dbReference type="InterPro" id="IPR004467">
    <property type="entry name" value="Or_phspho_trans_dom"/>
</dbReference>
<evidence type="ECO:0000256" key="3">
    <source>
        <dbReference type="ARBA" id="ARBA00022676"/>
    </source>
</evidence>